<evidence type="ECO:0000313" key="7">
    <source>
        <dbReference type="Proteomes" id="UP000469011"/>
    </source>
</evidence>
<keyword evidence="3 5" id="KW-1133">Transmembrane helix</keyword>
<protein>
    <submittedName>
        <fullName evidence="6">DUF1656 domain-containing protein</fullName>
    </submittedName>
</protein>
<organism evidence="6 7">
    <name type="scientific">Jiella pacifica</name>
    <dbReference type="NCBI Taxonomy" id="2696469"/>
    <lineage>
        <taxon>Bacteria</taxon>
        <taxon>Pseudomonadati</taxon>
        <taxon>Pseudomonadota</taxon>
        <taxon>Alphaproteobacteria</taxon>
        <taxon>Hyphomicrobiales</taxon>
        <taxon>Aurantimonadaceae</taxon>
        <taxon>Jiella</taxon>
    </lineage>
</organism>
<reference evidence="6 7" key="1">
    <citation type="submission" date="2020-01" db="EMBL/GenBank/DDBJ databases">
        <title>Jiella pacifica sp. nov.</title>
        <authorList>
            <person name="Xue Z."/>
            <person name="Zhu S."/>
            <person name="Chen J."/>
            <person name="Yang J."/>
        </authorList>
    </citation>
    <scope>NUCLEOTIDE SEQUENCE [LARGE SCALE GENOMIC DNA]</scope>
    <source>
        <strain evidence="6 7">40Bstr34</strain>
    </source>
</reference>
<proteinExistence type="predicted"/>
<keyword evidence="7" id="KW-1185">Reference proteome</keyword>
<evidence type="ECO:0000313" key="6">
    <source>
        <dbReference type="EMBL" id="NDW05604.1"/>
    </source>
</evidence>
<sequence>MIGDFSIFGVFVPRLLVLLLASYGVLLLLKKVLARLGVYRLVWHPALFDLSIFIILAATAANVAEWYPS</sequence>
<keyword evidence="1" id="KW-1003">Cell membrane</keyword>
<evidence type="ECO:0000256" key="1">
    <source>
        <dbReference type="ARBA" id="ARBA00022475"/>
    </source>
</evidence>
<keyword evidence="4 5" id="KW-0472">Membrane</keyword>
<dbReference type="InterPro" id="IPR012451">
    <property type="entry name" value="DUF1656"/>
</dbReference>
<comment type="caution">
    <text evidence="6">The sequence shown here is derived from an EMBL/GenBank/DDBJ whole genome shotgun (WGS) entry which is preliminary data.</text>
</comment>
<dbReference type="EMBL" id="JAAAMG010000011">
    <property type="protein sequence ID" value="NDW05604.1"/>
    <property type="molecule type" value="Genomic_DNA"/>
</dbReference>
<feature type="transmembrane region" description="Helical" evidence="5">
    <location>
        <begin position="6"/>
        <end position="29"/>
    </location>
</feature>
<evidence type="ECO:0000256" key="5">
    <source>
        <dbReference type="SAM" id="Phobius"/>
    </source>
</evidence>
<accession>A0A6N9T2M0</accession>
<evidence type="ECO:0000256" key="4">
    <source>
        <dbReference type="ARBA" id="ARBA00023136"/>
    </source>
</evidence>
<keyword evidence="2 5" id="KW-0812">Transmembrane</keyword>
<evidence type="ECO:0000256" key="3">
    <source>
        <dbReference type="ARBA" id="ARBA00022989"/>
    </source>
</evidence>
<dbReference type="Proteomes" id="UP000469011">
    <property type="component" value="Unassembled WGS sequence"/>
</dbReference>
<gene>
    <name evidence="6" type="ORF">GTK09_14350</name>
</gene>
<name>A0A6N9T2M0_9HYPH</name>
<dbReference type="Pfam" id="PF07869">
    <property type="entry name" value="DUF1656"/>
    <property type="match status" value="1"/>
</dbReference>
<evidence type="ECO:0000256" key="2">
    <source>
        <dbReference type="ARBA" id="ARBA00022692"/>
    </source>
</evidence>
<feature type="transmembrane region" description="Helical" evidence="5">
    <location>
        <begin position="41"/>
        <end position="64"/>
    </location>
</feature>
<dbReference type="RefSeq" id="WP_163463859.1">
    <property type="nucleotide sequence ID" value="NZ_JAAAMG010000011.1"/>
</dbReference>
<dbReference type="AlphaFoldDB" id="A0A6N9T2M0"/>